<dbReference type="InterPro" id="IPR016032">
    <property type="entry name" value="Sig_transdc_resp-reg_C-effctor"/>
</dbReference>
<protein>
    <recommendedName>
        <fullName evidence="1">HTH luxR-type domain-containing protein</fullName>
    </recommendedName>
</protein>
<evidence type="ECO:0000313" key="2">
    <source>
        <dbReference type="EMBL" id="NMF88989.1"/>
    </source>
</evidence>
<name>A0ABX1MSM2_9RHOO</name>
<dbReference type="SUPFAM" id="SSF46894">
    <property type="entry name" value="C-terminal effector domain of the bipartite response regulators"/>
    <property type="match status" value="1"/>
</dbReference>
<evidence type="ECO:0000259" key="1">
    <source>
        <dbReference type="PROSITE" id="PS50043"/>
    </source>
</evidence>
<feature type="domain" description="HTH luxR-type" evidence="1">
    <location>
        <begin position="1"/>
        <end position="54"/>
    </location>
</feature>
<keyword evidence="3" id="KW-1185">Reference proteome</keyword>
<dbReference type="Gene3D" id="1.10.10.10">
    <property type="entry name" value="Winged helix-like DNA-binding domain superfamily/Winged helix DNA-binding domain"/>
    <property type="match status" value="1"/>
</dbReference>
<reference evidence="2 3" key="1">
    <citation type="submission" date="2019-12" db="EMBL/GenBank/DDBJ databases">
        <title>Comparative genomics gives insights into the taxonomy of the Azoarcus-Aromatoleum group and reveals separate origins of nif in the plant-associated Azoarcus and non-plant-associated Aromatoleum sub-groups.</title>
        <authorList>
            <person name="Lafos M."/>
            <person name="Maluk M."/>
            <person name="Batista M."/>
            <person name="Junghare M."/>
            <person name="Carmona M."/>
            <person name="Faoro H."/>
            <person name="Cruz L.M."/>
            <person name="Battistoni F."/>
            <person name="De Souza E."/>
            <person name="Pedrosa F."/>
            <person name="Chen W.-M."/>
            <person name="Poole P.S."/>
            <person name="Dixon R.A."/>
            <person name="James E.K."/>
        </authorList>
    </citation>
    <scope>NUCLEOTIDE SEQUENCE [LARGE SCALE GENOMIC DNA]</scope>
    <source>
        <strain evidence="2 3">ToN1</strain>
    </source>
</reference>
<dbReference type="EMBL" id="WTVR01000018">
    <property type="protein sequence ID" value="NMF88989.1"/>
    <property type="molecule type" value="Genomic_DNA"/>
</dbReference>
<dbReference type="InterPro" id="IPR036388">
    <property type="entry name" value="WH-like_DNA-bd_sf"/>
</dbReference>
<proteinExistence type="predicted"/>
<organism evidence="2 3">
    <name type="scientific">Aromatoleum petrolei</name>
    <dbReference type="NCBI Taxonomy" id="76116"/>
    <lineage>
        <taxon>Bacteria</taxon>
        <taxon>Pseudomonadati</taxon>
        <taxon>Pseudomonadota</taxon>
        <taxon>Betaproteobacteria</taxon>
        <taxon>Rhodocyclales</taxon>
        <taxon>Rhodocyclaceae</taxon>
        <taxon>Aromatoleum</taxon>
    </lineage>
</organism>
<sequence length="110" mass="11778">MQLLKTLIKGQPSKEIPRLLDVSLKSVNVRRANAFRKTEVNGTAELLPLQTLLSRKLVSNCRSRLASVVPGAVAGAASNFACTSSMPATAIGRAWSIRSATLKNESRTAN</sequence>
<comment type="caution">
    <text evidence="2">The sequence shown here is derived from an EMBL/GenBank/DDBJ whole genome shotgun (WGS) entry which is preliminary data.</text>
</comment>
<dbReference type="RefSeq" id="WP_169206365.1">
    <property type="nucleotide sequence ID" value="NZ_CP059560.1"/>
</dbReference>
<dbReference type="Pfam" id="PF00196">
    <property type="entry name" value="GerE"/>
    <property type="match status" value="1"/>
</dbReference>
<dbReference type="Proteomes" id="UP000652074">
    <property type="component" value="Unassembled WGS sequence"/>
</dbReference>
<accession>A0ABX1MSM2</accession>
<evidence type="ECO:0000313" key="3">
    <source>
        <dbReference type="Proteomes" id="UP000652074"/>
    </source>
</evidence>
<dbReference type="PROSITE" id="PS50043">
    <property type="entry name" value="HTH_LUXR_2"/>
    <property type="match status" value="1"/>
</dbReference>
<dbReference type="InterPro" id="IPR000792">
    <property type="entry name" value="Tscrpt_reg_LuxR_C"/>
</dbReference>
<gene>
    <name evidence="2" type="ORF">GPA26_10945</name>
</gene>